<evidence type="ECO:0000313" key="10">
    <source>
        <dbReference type="Proteomes" id="UP000186002"/>
    </source>
</evidence>
<dbReference type="Proteomes" id="UP000186002">
    <property type="component" value="Unassembled WGS sequence"/>
</dbReference>
<gene>
    <name evidence="9" type="ORF">SAMN05444272_1911</name>
</gene>
<organism evidence="9 10">
    <name type="scientific">Roseibium suaedae</name>
    <dbReference type="NCBI Taxonomy" id="735517"/>
    <lineage>
        <taxon>Bacteria</taxon>
        <taxon>Pseudomonadati</taxon>
        <taxon>Pseudomonadota</taxon>
        <taxon>Alphaproteobacteria</taxon>
        <taxon>Hyphomicrobiales</taxon>
        <taxon>Stappiaceae</taxon>
        <taxon>Roseibium</taxon>
    </lineage>
</organism>
<evidence type="ECO:0000256" key="3">
    <source>
        <dbReference type="ARBA" id="ARBA00017941"/>
    </source>
</evidence>
<keyword evidence="9" id="KW-0282">Flagellum</keyword>
<dbReference type="NCBIfam" id="TIGR01395">
    <property type="entry name" value="FlgC"/>
    <property type="match status" value="1"/>
</dbReference>
<dbReference type="InterPro" id="IPR001444">
    <property type="entry name" value="Flag_bb_rod_N"/>
</dbReference>
<dbReference type="GO" id="GO:0071978">
    <property type="term" value="P:bacterial-type flagellum-dependent swarming motility"/>
    <property type="evidence" value="ECO:0007669"/>
    <property type="project" value="TreeGrafter"/>
</dbReference>
<comment type="subunit">
    <text evidence="5 6">The basal body constitutes a major portion of the flagellar organelle and consists of four rings (L,P,S, and M) mounted on a central rod. The rod consists of about 26 subunits of FlgG in the distal portion, and FlgB, FlgC and FlgF are thought to build up the proximal portion of the rod with about 6 subunits each.</text>
</comment>
<evidence type="ECO:0000259" key="8">
    <source>
        <dbReference type="Pfam" id="PF06429"/>
    </source>
</evidence>
<evidence type="ECO:0000259" key="7">
    <source>
        <dbReference type="Pfam" id="PF00460"/>
    </source>
</evidence>
<protein>
    <recommendedName>
        <fullName evidence="3 6">Flagellar basal-body rod protein FlgC</fullName>
    </recommendedName>
</protein>
<sequence length="136" mass="15232">MDLLKSLLVSASGLKAQNGRMRIIAENVANANSTGRTPQEDPYRRKIPTFRAHFDKELGAEKVELGKVARDESAFETRYEPGHPAADANGYVKLPNVNTLIETVDMREAQRSYEANLNVIESTRTMLQRTIDILKS</sequence>
<comment type="similarity">
    <text evidence="2">Belongs to the flagella basal body rod proteins family.</text>
</comment>
<evidence type="ECO:0000256" key="4">
    <source>
        <dbReference type="ARBA" id="ARBA00023143"/>
    </source>
</evidence>
<dbReference type="Pfam" id="PF06429">
    <property type="entry name" value="Flg_bbr_C"/>
    <property type="match status" value="1"/>
</dbReference>
<dbReference type="PROSITE" id="PS00588">
    <property type="entry name" value="FLAGELLA_BB_ROD"/>
    <property type="match status" value="1"/>
</dbReference>
<comment type="subcellular location">
    <subcellularLocation>
        <location evidence="1 6">Bacterial flagellum basal body</location>
    </subcellularLocation>
</comment>
<evidence type="ECO:0000256" key="6">
    <source>
        <dbReference type="RuleBase" id="RU362062"/>
    </source>
</evidence>
<dbReference type="AlphaFoldDB" id="A0A1M7GFC1"/>
<feature type="domain" description="Flagellar basal body rod protein N-terminal" evidence="7">
    <location>
        <begin position="7"/>
        <end position="35"/>
    </location>
</feature>
<dbReference type="Pfam" id="PF00460">
    <property type="entry name" value="Flg_bb_rod"/>
    <property type="match status" value="1"/>
</dbReference>
<dbReference type="RefSeq" id="WP_073012277.1">
    <property type="nucleotide sequence ID" value="NZ_FRBW01000002.1"/>
</dbReference>
<keyword evidence="9" id="KW-0969">Cilium</keyword>
<dbReference type="GO" id="GO:0030694">
    <property type="term" value="C:bacterial-type flagellum basal body, rod"/>
    <property type="evidence" value="ECO:0007669"/>
    <property type="project" value="UniProtKB-UniRule"/>
</dbReference>
<dbReference type="OrthoDB" id="9813951at2"/>
<dbReference type="STRING" id="735517.SAMN05444272_1911"/>
<evidence type="ECO:0000256" key="2">
    <source>
        <dbReference type="ARBA" id="ARBA00009677"/>
    </source>
</evidence>
<dbReference type="InterPro" id="IPR019776">
    <property type="entry name" value="Flagellar_basal_body_rod_CS"/>
</dbReference>
<evidence type="ECO:0000256" key="1">
    <source>
        <dbReference type="ARBA" id="ARBA00004117"/>
    </source>
</evidence>
<feature type="domain" description="Flagellar basal-body/hook protein C-terminal" evidence="8">
    <location>
        <begin position="89"/>
        <end position="132"/>
    </location>
</feature>
<dbReference type="InterPro" id="IPR010930">
    <property type="entry name" value="Flg_bb/hook_C_dom"/>
</dbReference>
<keyword evidence="9" id="KW-0966">Cell projection</keyword>
<keyword evidence="4 6" id="KW-0975">Bacterial flagellum</keyword>
<name>A0A1M7GFC1_9HYPH</name>
<proteinExistence type="inferred from homology"/>
<accession>A0A1M7GFC1</accession>
<evidence type="ECO:0000313" key="9">
    <source>
        <dbReference type="EMBL" id="SHM15072.1"/>
    </source>
</evidence>
<dbReference type="InterPro" id="IPR006299">
    <property type="entry name" value="FlgC"/>
</dbReference>
<keyword evidence="10" id="KW-1185">Reference proteome</keyword>
<dbReference type="PANTHER" id="PTHR30435:SF2">
    <property type="entry name" value="FLAGELLAR BASAL-BODY ROD PROTEIN FLGC"/>
    <property type="match status" value="1"/>
</dbReference>
<reference evidence="9 10" key="1">
    <citation type="submission" date="2016-11" db="EMBL/GenBank/DDBJ databases">
        <authorList>
            <person name="Jaros S."/>
            <person name="Januszkiewicz K."/>
            <person name="Wedrychowicz H."/>
        </authorList>
    </citation>
    <scope>NUCLEOTIDE SEQUENCE [LARGE SCALE GENOMIC DNA]</scope>
    <source>
        <strain evidence="9 10">DSM 22153</strain>
    </source>
</reference>
<dbReference type="EMBL" id="FRBW01000002">
    <property type="protein sequence ID" value="SHM15072.1"/>
    <property type="molecule type" value="Genomic_DNA"/>
</dbReference>
<evidence type="ECO:0000256" key="5">
    <source>
        <dbReference type="ARBA" id="ARBA00025933"/>
    </source>
</evidence>
<dbReference type="PANTHER" id="PTHR30435">
    <property type="entry name" value="FLAGELLAR PROTEIN"/>
    <property type="match status" value="1"/>
</dbReference>